<proteinExistence type="predicted"/>
<dbReference type="InterPro" id="IPR036942">
    <property type="entry name" value="Beta-barrel_TonB_sf"/>
</dbReference>
<dbReference type="KEGG" id="ahz:APS56_02060"/>
<feature type="domain" description="Outer membrane protein beta-barrel" evidence="4">
    <location>
        <begin position="359"/>
        <end position="767"/>
    </location>
</feature>
<dbReference type="InterPro" id="IPR008969">
    <property type="entry name" value="CarboxyPept-like_regulatory"/>
</dbReference>
<keyword evidence="3" id="KW-0998">Cell outer membrane</keyword>
<protein>
    <recommendedName>
        <fullName evidence="4">Outer membrane protein beta-barrel domain-containing protein</fullName>
    </recommendedName>
</protein>
<evidence type="ECO:0000313" key="6">
    <source>
        <dbReference type="Proteomes" id="UP000057981"/>
    </source>
</evidence>
<comment type="subcellular location">
    <subcellularLocation>
        <location evidence="1">Cell outer membrane</location>
    </subcellularLocation>
</comment>
<evidence type="ECO:0000256" key="3">
    <source>
        <dbReference type="ARBA" id="ARBA00023237"/>
    </source>
</evidence>
<accession>A0A0P0D061</accession>
<sequence>MLTYGQEFTIRGQVNNSENTPIAFANVTAMSSDSLNLGVITSENGHFVISNLKKKIYTLKVSFIGFKTYETTLLVDKDIDFGILILEENIEQLHGITIIAKNPTVKRLVDRFIFNVENSTLSNGNVLDILKHTPGVLINEEKITVKNGEPTIYINDRKVHLSSSEVLQLLEGTSADNIKSVEVITNPPAKYEAEGGSVLNIITKKNIISGYNGSILGSVKHGSEFPKYSLGSSHFFKTKKISTYLNYNINPKKDYINNTEFINFIDNNSVVSSWETAYEKRQKFSNHNINGSIIYDLDDHNSFGFFTNLLFAPRDNTKMDVYSSTEIYDFDSELESTFNTLNKSVNEIFNFAFTLDYAHKFKREGEKISANIHHTNYDFSSFQNVDTDYFYPNEIEPYLNNRFQTFSSQVIKLYTGQMDYELPISDSSEFEAGLKISSIDSENIIRQYIYEDEVKQDDINNSDTFLYDEMNYAIYSSFSNQTDNWSIKAGLRVEYTNLEGNSLTTDQDNVQHYVKFFPALSILKNLNKKNTLYIEYNRRIYRPRYQELNPFKFFLNDNVYTTGDPKLKPQIDDVFTLGYTFNKKYTLEAYYRYENNPTLEIVFQDNDTNILKYINTNIDTSISYGLDFSTYTKIINRWHMNAMASLFYYGNKFYALESNNTLESKNKWSVYFEIGNYFSFLKDNSLTADVSLLYISPYADGPSIISDRLGLDINLRKSLWKNRASISLGVSDIFNTKNYNQTTKYLNQDILLKSRIENRLVMFGFNYKFGNTHLKNNQKEIDLEERNRLGSKKNNH</sequence>
<dbReference type="PATRIC" id="fig|1736674.3.peg.428"/>
<dbReference type="GO" id="GO:0009279">
    <property type="term" value="C:cell outer membrane"/>
    <property type="evidence" value="ECO:0007669"/>
    <property type="project" value="UniProtKB-SubCell"/>
</dbReference>
<gene>
    <name evidence="5" type="ORF">APS56_02060</name>
</gene>
<dbReference type="STRING" id="1736674.APS56_02060"/>
<evidence type="ECO:0000256" key="2">
    <source>
        <dbReference type="ARBA" id="ARBA00023136"/>
    </source>
</evidence>
<dbReference type="SUPFAM" id="SSF56935">
    <property type="entry name" value="Porins"/>
    <property type="match status" value="1"/>
</dbReference>
<evidence type="ECO:0000256" key="1">
    <source>
        <dbReference type="ARBA" id="ARBA00004442"/>
    </source>
</evidence>
<organism evidence="5 6">
    <name type="scientific">Pseudalgibacter alginicilyticus</name>
    <dbReference type="NCBI Taxonomy" id="1736674"/>
    <lineage>
        <taxon>Bacteria</taxon>
        <taxon>Pseudomonadati</taxon>
        <taxon>Bacteroidota</taxon>
        <taxon>Flavobacteriia</taxon>
        <taxon>Flavobacteriales</taxon>
        <taxon>Flavobacteriaceae</taxon>
        <taxon>Pseudalgibacter</taxon>
    </lineage>
</organism>
<dbReference type="Pfam" id="PF13715">
    <property type="entry name" value="CarbopepD_reg_2"/>
    <property type="match status" value="1"/>
</dbReference>
<dbReference type="SUPFAM" id="SSF49464">
    <property type="entry name" value="Carboxypeptidase regulatory domain-like"/>
    <property type="match status" value="1"/>
</dbReference>
<reference evidence="5 6" key="1">
    <citation type="submission" date="2015-10" db="EMBL/GenBank/DDBJ databases">
        <authorList>
            <person name="Gilbert D.G."/>
        </authorList>
    </citation>
    <scope>NUCLEOTIDE SEQUENCE [LARGE SCALE GENOMIC DNA]</scope>
    <source>
        <strain evidence="6">HZ-22</strain>
    </source>
</reference>
<dbReference type="Gene3D" id="2.40.170.20">
    <property type="entry name" value="TonB-dependent receptor, beta-barrel domain"/>
    <property type="match status" value="1"/>
</dbReference>
<dbReference type="InterPro" id="IPR041700">
    <property type="entry name" value="OMP_b-brl_3"/>
</dbReference>
<keyword evidence="6" id="KW-1185">Reference proteome</keyword>
<dbReference type="Gene3D" id="2.60.40.1120">
    <property type="entry name" value="Carboxypeptidase-like, regulatory domain"/>
    <property type="match status" value="1"/>
</dbReference>
<dbReference type="Pfam" id="PF14905">
    <property type="entry name" value="OMP_b-brl_3"/>
    <property type="match status" value="1"/>
</dbReference>
<keyword evidence="2" id="KW-0472">Membrane</keyword>
<dbReference type="Proteomes" id="UP000057981">
    <property type="component" value="Chromosome"/>
</dbReference>
<evidence type="ECO:0000313" key="5">
    <source>
        <dbReference type="EMBL" id="ALJ04010.1"/>
    </source>
</evidence>
<name>A0A0P0D061_9FLAO</name>
<dbReference type="AlphaFoldDB" id="A0A0P0D061"/>
<evidence type="ECO:0000259" key="4">
    <source>
        <dbReference type="Pfam" id="PF14905"/>
    </source>
</evidence>
<dbReference type="EMBL" id="CP012898">
    <property type="protein sequence ID" value="ALJ04010.1"/>
    <property type="molecule type" value="Genomic_DNA"/>
</dbReference>